<dbReference type="EMBL" id="CM004402">
    <property type="protein sequence ID" value="OAY27348.1"/>
    <property type="molecule type" value="Genomic_DNA"/>
</dbReference>
<name>A0A2C9UC27_MANES</name>
<gene>
    <name evidence="1" type="ORF">MANES_16G118900</name>
</gene>
<organism evidence="1">
    <name type="scientific">Manihot esculenta</name>
    <name type="common">Cassava</name>
    <name type="synonym">Jatropha manihot</name>
    <dbReference type="NCBI Taxonomy" id="3983"/>
    <lineage>
        <taxon>Eukaryota</taxon>
        <taxon>Viridiplantae</taxon>
        <taxon>Streptophyta</taxon>
        <taxon>Embryophyta</taxon>
        <taxon>Tracheophyta</taxon>
        <taxon>Spermatophyta</taxon>
        <taxon>Magnoliopsida</taxon>
        <taxon>eudicotyledons</taxon>
        <taxon>Gunneridae</taxon>
        <taxon>Pentapetalae</taxon>
        <taxon>rosids</taxon>
        <taxon>fabids</taxon>
        <taxon>Malpighiales</taxon>
        <taxon>Euphorbiaceae</taxon>
        <taxon>Crotonoideae</taxon>
        <taxon>Manihoteae</taxon>
        <taxon>Manihot</taxon>
    </lineage>
</organism>
<sequence>MNSIYCKQLLQTYPHLGRFEMSHVGQIKGKLHWHVEYENKKQTIHQRPALSSSSPLPSFNQIISLLGSAKIYHFST</sequence>
<dbReference type="AlphaFoldDB" id="A0A2C9UC27"/>
<proteinExistence type="predicted"/>
<accession>A0A2C9UC27</accession>
<evidence type="ECO:0000313" key="1">
    <source>
        <dbReference type="EMBL" id="OAY27348.1"/>
    </source>
</evidence>
<reference evidence="1" key="1">
    <citation type="submission" date="2016-02" db="EMBL/GenBank/DDBJ databases">
        <title>WGS assembly of Manihot esculenta.</title>
        <authorList>
            <person name="Bredeson J.V."/>
            <person name="Prochnik S.E."/>
            <person name="Lyons J.B."/>
            <person name="Schmutz J."/>
            <person name="Grimwood J."/>
            <person name="Vrebalov J."/>
            <person name="Bart R.S."/>
            <person name="Amuge T."/>
            <person name="Ferguson M.E."/>
            <person name="Green R."/>
            <person name="Putnam N."/>
            <person name="Stites J."/>
            <person name="Rounsley S."/>
            <person name="Rokhsar D.S."/>
        </authorList>
    </citation>
    <scope>NUCLEOTIDE SEQUENCE [LARGE SCALE GENOMIC DNA]</scope>
    <source>
        <tissue evidence="1">Leaf</tissue>
    </source>
</reference>
<protein>
    <submittedName>
        <fullName evidence="1">Uncharacterized protein</fullName>
    </submittedName>
</protein>